<name>A0A8T0AI72_SILME</name>
<comment type="caution">
    <text evidence="1">The sequence shown here is derived from an EMBL/GenBank/DDBJ whole genome shotgun (WGS) entry which is preliminary data.</text>
</comment>
<dbReference type="EMBL" id="JABFDY010000023">
    <property type="protein sequence ID" value="KAF7690376.1"/>
    <property type="molecule type" value="Genomic_DNA"/>
</dbReference>
<keyword evidence="2" id="KW-1185">Reference proteome</keyword>
<accession>A0A8T0AI72</accession>
<dbReference type="Gene3D" id="1.20.5.340">
    <property type="match status" value="1"/>
</dbReference>
<dbReference type="GO" id="GO:0030154">
    <property type="term" value="P:cell differentiation"/>
    <property type="evidence" value="ECO:0007669"/>
    <property type="project" value="TreeGrafter"/>
</dbReference>
<dbReference type="AlphaFoldDB" id="A0A8T0AI72"/>
<sequence>MPFYERTVEPRRLCRLTVEKDGSALFASLDEVSSRAHSLILRQLSDVSRHACDIFRGVELQAALVFQRSSRIQQRLDCLHTAVSQLNPKHVQILCCLTISSLPYYEVIDTAGTAVYGLSRGSRLEFESDNYKNMYIAIRMEVCKSLLGSETLEFMVS</sequence>
<dbReference type="PANTHER" id="PTHR23039:SF3">
    <property type="entry name" value="NHS-LIKE PROTEIN 1"/>
    <property type="match status" value="1"/>
</dbReference>
<gene>
    <name evidence="1" type="ORF">HF521_012180</name>
</gene>
<reference evidence="1" key="1">
    <citation type="submission" date="2020-08" db="EMBL/GenBank/DDBJ databases">
        <title>Chromosome-level assembly of Southern catfish (Silurus meridionalis) provides insights into visual adaptation to the nocturnal and benthic lifestyles.</title>
        <authorList>
            <person name="Zhang Y."/>
            <person name="Wang D."/>
            <person name="Peng Z."/>
        </authorList>
    </citation>
    <scope>NUCLEOTIDE SEQUENCE</scope>
    <source>
        <strain evidence="1">SWU-2019-XX</strain>
        <tissue evidence="1">Muscle</tissue>
    </source>
</reference>
<organism evidence="1 2">
    <name type="scientific">Silurus meridionalis</name>
    <name type="common">Southern catfish</name>
    <name type="synonym">Silurus soldatovi meridionalis</name>
    <dbReference type="NCBI Taxonomy" id="175797"/>
    <lineage>
        <taxon>Eukaryota</taxon>
        <taxon>Metazoa</taxon>
        <taxon>Chordata</taxon>
        <taxon>Craniata</taxon>
        <taxon>Vertebrata</taxon>
        <taxon>Euteleostomi</taxon>
        <taxon>Actinopterygii</taxon>
        <taxon>Neopterygii</taxon>
        <taxon>Teleostei</taxon>
        <taxon>Ostariophysi</taxon>
        <taxon>Siluriformes</taxon>
        <taxon>Siluridae</taxon>
        <taxon>Silurus</taxon>
    </lineage>
</organism>
<proteinExistence type="predicted"/>
<evidence type="ECO:0000313" key="1">
    <source>
        <dbReference type="EMBL" id="KAF7690376.1"/>
    </source>
</evidence>
<protein>
    <submittedName>
        <fullName evidence="1">Uncharacterized protein</fullName>
    </submittedName>
</protein>
<dbReference type="Proteomes" id="UP000606274">
    <property type="component" value="Unassembled WGS sequence"/>
</dbReference>
<evidence type="ECO:0000313" key="2">
    <source>
        <dbReference type="Proteomes" id="UP000606274"/>
    </source>
</evidence>
<dbReference type="PANTHER" id="PTHR23039">
    <property type="entry name" value="NANCE-HORAN SYNDROME PROTEIN"/>
    <property type="match status" value="1"/>
</dbReference>